<organism evidence="2 3">
    <name type="scientific">Phaseolus coccineus</name>
    <name type="common">Scarlet runner bean</name>
    <name type="synonym">Phaseolus multiflorus</name>
    <dbReference type="NCBI Taxonomy" id="3886"/>
    <lineage>
        <taxon>Eukaryota</taxon>
        <taxon>Viridiplantae</taxon>
        <taxon>Streptophyta</taxon>
        <taxon>Embryophyta</taxon>
        <taxon>Tracheophyta</taxon>
        <taxon>Spermatophyta</taxon>
        <taxon>Magnoliopsida</taxon>
        <taxon>eudicotyledons</taxon>
        <taxon>Gunneridae</taxon>
        <taxon>Pentapetalae</taxon>
        <taxon>rosids</taxon>
        <taxon>fabids</taxon>
        <taxon>Fabales</taxon>
        <taxon>Fabaceae</taxon>
        <taxon>Papilionoideae</taxon>
        <taxon>50 kb inversion clade</taxon>
        <taxon>NPAAA clade</taxon>
        <taxon>indigoferoid/millettioid clade</taxon>
        <taxon>Phaseoleae</taxon>
        <taxon>Phaseolus</taxon>
    </lineage>
</organism>
<protein>
    <submittedName>
        <fullName evidence="2">Uncharacterized protein</fullName>
    </submittedName>
</protein>
<dbReference type="Proteomes" id="UP001374584">
    <property type="component" value="Unassembled WGS sequence"/>
</dbReference>
<accession>A0AAN9MN22</accession>
<comment type="caution">
    <text evidence="2">The sequence shown here is derived from an EMBL/GenBank/DDBJ whole genome shotgun (WGS) entry which is preliminary data.</text>
</comment>
<gene>
    <name evidence="2" type="ORF">VNO80_16939</name>
</gene>
<feature type="compositionally biased region" description="Low complexity" evidence="1">
    <location>
        <begin position="72"/>
        <end position="86"/>
    </location>
</feature>
<reference evidence="2 3" key="1">
    <citation type="submission" date="2024-01" db="EMBL/GenBank/DDBJ databases">
        <title>The genomes of 5 underutilized Papilionoideae crops provide insights into root nodulation and disease resistanc.</title>
        <authorList>
            <person name="Jiang F."/>
        </authorList>
    </citation>
    <scope>NUCLEOTIDE SEQUENCE [LARGE SCALE GENOMIC DNA]</scope>
    <source>
        <strain evidence="2">JINMINGXINNONG_FW02</strain>
        <tissue evidence="2">Leaves</tissue>
    </source>
</reference>
<sequence length="98" mass="11018">MPVTPCSVIKHSLHLYQLHKEGELSFLSATTFSLQLNPIPPCFSQYPHLIIFRPLTYSLFVCHALTHFLATPQTSSTNTPTPQAPNRSKDLVNKTNKL</sequence>
<proteinExistence type="predicted"/>
<dbReference type="EMBL" id="JAYMYR010000006">
    <property type="protein sequence ID" value="KAK7357644.1"/>
    <property type="molecule type" value="Genomic_DNA"/>
</dbReference>
<keyword evidence="3" id="KW-1185">Reference proteome</keyword>
<evidence type="ECO:0000313" key="2">
    <source>
        <dbReference type="EMBL" id="KAK7357644.1"/>
    </source>
</evidence>
<evidence type="ECO:0000256" key="1">
    <source>
        <dbReference type="SAM" id="MobiDB-lite"/>
    </source>
</evidence>
<dbReference type="AlphaFoldDB" id="A0AAN9MN22"/>
<name>A0AAN9MN22_PHACN</name>
<feature type="region of interest" description="Disordered" evidence="1">
    <location>
        <begin position="72"/>
        <end position="98"/>
    </location>
</feature>
<evidence type="ECO:0000313" key="3">
    <source>
        <dbReference type="Proteomes" id="UP001374584"/>
    </source>
</evidence>